<gene>
    <name evidence="1" type="ORF">BDW02DRAFT_335213</name>
</gene>
<organism evidence="1 2">
    <name type="scientific">Decorospora gaudefroyi</name>
    <dbReference type="NCBI Taxonomy" id="184978"/>
    <lineage>
        <taxon>Eukaryota</taxon>
        <taxon>Fungi</taxon>
        <taxon>Dikarya</taxon>
        <taxon>Ascomycota</taxon>
        <taxon>Pezizomycotina</taxon>
        <taxon>Dothideomycetes</taxon>
        <taxon>Pleosporomycetidae</taxon>
        <taxon>Pleosporales</taxon>
        <taxon>Pleosporineae</taxon>
        <taxon>Pleosporaceae</taxon>
        <taxon>Decorospora</taxon>
    </lineage>
</organism>
<evidence type="ECO:0000313" key="2">
    <source>
        <dbReference type="Proteomes" id="UP000800040"/>
    </source>
</evidence>
<dbReference type="Proteomes" id="UP000800040">
    <property type="component" value="Unassembled WGS sequence"/>
</dbReference>
<dbReference type="AlphaFoldDB" id="A0A6A5KEK5"/>
<reference evidence="1" key="1">
    <citation type="submission" date="2020-01" db="EMBL/GenBank/DDBJ databases">
        <authorList>
            <consortium name="DOE Joint Genome Institute"/>
            <person name="Haridas S."/>
            <person name="Albert R."/>
            <person name="Binder M."/>
            <person name="Bloem J."/>
            <person name="Labutti K."/>
            <person name="Salamov A."/>
            <person name="Andreopoulos B."/>
            <person name="Baker S.E."/>
            <person name="Barry K."/>
            <person name="Bills G."/>
            <person name="Bluhm B.H."/>
            <person name="Cannon C."/>
            <person name="Castanera R."/>
            <person name="Culley D.E."/>
            <person name="Daum C."/>
            <person name="Ezra D."/>
            <person name="Gonzalez J.B."/>
            <person name="Henrissat B."/>
            <person name="Kuo A."/>
            <person name="Liang C."/>
            <person name="Lipzen A."/>
            <person name="Lutzoni F."/>
            <person name="Magnuson J."/>
            <person name="Mondo S."/>
            <person name="Nolan M."/>
            <person name="Ohm R."/>
            <person name="Pangilinan J."/>
            <person name="Park H.-J."/>
            <person name="Ramirez L."/>
            <person name="Alfaro M."/>
            <person name="Sun H."/>
            <person name="Tritt A."/>
            <person name="Yoshinaga Y."/>
            <person name="Zwiers L.-H."/>
            <person name="Turgeon B.G."/>
            <person name="Goodwin S.B."/>
            <person name="Spatafora J.W."/>
            <person name="Crous P.W."/>
            <person name="Grigoriev I.V."/>
        </authorList>
    </citation>
    <scope>NUCLEOTIDE SEQUENCE</scope>
    <source>
        <strain evidence="1">P77</strain>
    </source>
</reference>
<proteinExistence type="predicted"/>
<dbReference type="EMBL" id="ML975302">
    <property type="protein sequence ID" value="KAF1834431.1"/>
    <property type="molecule type" value="Genomic_DNA"/>
</dbReference>
<evidence type="ECO:0000313" key="1">
    <source>
        <dbReference type="EMBL" id="KAF1834431.1"/>
    </source>
</evidence>
<name>A0A6A5KEK5_9PLEO</name>
<protein>
    <submittedName>
        <fullName evidence="1">Uncharacterized protein</fullName>
    </submittedName>
</protein>
<keyword evidence="2" id="KW-1185">Reference proteome</keyword>
<sequence length="158" mass="17677">MQIYRHSPACRASHRPSDSIPEFLPSKYSESFVPGLSIALGRTSWQWYRLGLDVLIGSTEGHGNRELTTHLAVVRQRSRSLETAAANCRLGEHCAALSSTLGKDLIMSVSISDVRECKRVRDECRWYLSRRHLAQFSKWRNSVDLALGSGRSFGGGEI</sequence>
<accession>A0A6A5KEK5</accession>